<sequence>MFEQSVSFIPSIWASMNSWFTPTVLFLFLNLMIGTIFITTSLANSHKGNDQHKQQDHPQPHQLARSPSVLQRLKSINFYTYRSPEPNANFTQTPGMDSHFTYHNLTHEPEQHQHQPPQSTTGSPLLQRLKSINLYNYLSQESSPSPKTQEEDTHQQENVHHQEPQEEGGNEGDEYIENEEESPDLDEVYGQAKGSHVSRTKSDTKPVGGEIPKKLPKKMKKSASTKSAFSHFEEEDIVETRRPATTKEGKAKATQVVDDEVDAKADDFIYKFKQQLKLQRIDSILRSTAYVDEHFVQNYATAISSLISEYSYTWLWVEDILVILGMFLLHVHGSRGYLQLQKLVLLKWPIGLGGGEVDGVTEIPMYIALDTVKIEGSLVVGA</sequence>
<keyword evidence="2" id="KW-1185">Reference proteome</keyword>
<dbReference type="Proteomes" id="UP001164250">
    <property type="component" value="Chromosome 8"/>
</dbReference>
<evidence type="ECO:0000313" key="2">
    <source>
        <dbReference type="Proteomes" id="UP001164250"/>
    </source>
</evidence>
<organism evidence="1 2">
    <name type="scientific">Pistacia atlantica</name>
    <dbReference type="NCBI Taxonomy" id="434234"/>
    <lineage>
        <taxon>Eukaryota</taxon>
        <taxon>Viridiplantae</taxon>
        <taxon>Streptophyta</taxon>
        <taxon>Embryophyta</taxon>
        <taxon>Tracheophyta</taxon>
        <taxon>Spermatophyta</taxon>
        <taxon>Magnoliopsida</taxon>
        <taxon>eudicotyledons</taxon>
        <taxon>Gunneridae</taxon>
        <taxon>Pentapetalae</taxon>
        <taxon>rosids</taxon>
        <taxon>malvids</taxon>
        <taxon>Sapindales</taxon>
        <taxon>Anacardiaceae</taxon>
        <taxon>Pistacia</taxon>
    </lineage>
</organism>
<comment type="caution">
    <text evidence="1">The sequence shown here is derived from an EMBL/GenBank/DDBJ whole genome shotgun (WGS) entry which is preliminary data.</text>
</comment>
<evidence type="ECO:0000313" key="1">
    <source>
        <dbReference type="EMBL" id="KAJ0090879.1"/>
    </source>
</evidence>
<dbReference type="EMBL" id="CM047904">
    <property type="protein sequence ID" value="KAJ0090879.1"/>
    <property type="molecule type" value="Genomic_DNA"/>
</dbReference>
<accession>A0ACC1AVZ7</accession>
<name>A0ACC1AVZ7_9ROSI</name>
<reference evidence="2" key="1">
    <citation type="journal article" date="2023" name="G3 (Bethesda)">
        <title>Genome assembly and association tests identify interacting loci associated with vigor, precocity, and sex in interspecific pistachio rootstocks.</title>
        <authorList>
            <person name="Palmer W."/>
            <person name="Jacygrad E."/>
            <person name="Sagayaradj S."/>
            <person name="Cavanaugh K."/>
            <person name="Han R."/>
            <person name="Bertier L."/>
            <person name="Beede B."/>
            <person name="Kafkas S."/>
            <person name="Golino D."/>
            <person name="Preece J."/>
            <person name="Michelmore R."/>
        </authorList>
    </citation>
    <scope>NUCLEOTIDE SEQUENCE [LARGE SCALE GENOMIC DNA]</scope>
</reference>
<gene>
    <name evidence="1" type="ORF">Patl1_13029</name>
</gene>
<protein>
    <submittedName>
        <fullName evidence="1">Uncharacterized protein</fullName>
    </submittedName>
</protein>
<proteinExistence type="predicted"/>